<dbReference type="AlphaFoldDB" id="A0A9N9IAN8"/>
<dbReference type="OrthoDB" id="10429808at2759"/>
<protein>
    <submittedName>
        <fullName evidence="1">21561_t:CDS:1</fullName>
    </submittedName>
</protein>
<sequence length="56" mass="6254">MNQPPVQVMGGQPPNVVHINFLLDDPVQRHEILVKGQRDAFPIPQRARNQAAPTNC</sequence>
<accession>A0A9N9IAN8</accession>
<evidence type="ECO:0000313" key="2">
    <source>
        <dbReference type="Proteomes" id="UP000789405"/>
    </source>
</evidence>
<name>A0A9N9IAN8_9GLOM</name>
<feature type="non-terminal residue" evidence="1">
    <location>
        <position position="56"/>
    </location>
</feature>
<dbReference type="Proteomes" id="UP000789405">
    <property type="component" value="Unassembled WGS sequence"/>
</dbReference>
<comment type="caution">
    <text evidence="1">The sequence shown here is derived from an EMBL/GenBank/DDBJ whole genome shotgun (WGS) entry which is preliminary data.</text>
</comment>
<organism evidence="1 2">
    <name type="scientific">Dentiscutata erythropus</name>
    <dbReference type="NCBI Taxonomy" id="1348616"/>
    <lineage>
        <taxon>Eukaryota</taxon>
        <taxon>Fungi</taxon>
        <taxon>Fungi incertae sedis</taxon>
        <taxon>Mucoromycota</taxon>
        <taxon>Glomeromycotina</taxon>
        <taxon>Glomeromycetes</taxon>
        <taxon>Diversisporales</taxon>
        <taxon>Gigasporaceae</taxon>
        <taxon>Dentiscutata</taxon>
    </lineage>
</organism>
<keyword evidence="2" id="KW-1185">Reference proteome</keyword>
<reference evidence="1" key="1">
    <citation type="submission" date="2021-06" db="EMBL/GenBank/DDBJ databases">
        <authorList>
            <person name="Kallberg Y."/>
            <person name="Tangrot J."/>
            <person name="Rosling A."/>
        </authorList>
    </citation>
    <scope>NUCLEOTIDE SEQUENCE</scope>
    <source>
        <strain evidence="1">MA453B</strain>
    </source>
</reference>
<proteinExistence type="predicted"/>
<dbReference type="EMBL" id="CAJVPY010011320">
    <property type="protein sequence ID" value="CAG8726105.1"/>
    <property type="molecule type" value="Genomic_DNA"/>
</dbReference>
<gene>
    <name evidence="1" type="ORF">DERYTH_LOCUS14732</name>
</gene>
<evidence type="ECO:0000313" key="1">
    <source>
        <dbReference type="EMBL" id="CAG8726105.1"/>
    </source>
</evidence>